<feature type="transmembrane region" description="Helical" evidence="12">
    <location>
        <begin position="83"/>
        <end position="103"/>
    </location>
</feature>
<keyword evidence="7" id="KW-0479">Metal-binding</keyword>
<evidence type="ECO:0000256" key="1">
    <source>
        <dbReference type="ARBA" id="ARBA00004651"/>
    </source>
</evidence>
<evidence type="ECO:0000256" key="10">
    <source>
        <dbReference type="ARBA" id="ARBA00023004"/>
    </source>
</evidence>
<keyword evidence="5" id="KW-0349">Heme</keyword>
<protein>
    <submittedName>
        <fullName evidence="13">Cytochrome d ubiquinol oxidase, subunit II</fullName>
    </submittedName>
</protein>
<dbReference type="AlphaFoldDB" id="A0A0R2B5D6"/>
<evidence type="ECO:0000313" key="14">
    <source>
        <dbReference type="Proteomes" id="UP000051845"/>
    </source>
</evidence>
<evidence type="ECO:0000256" key="3">
    <source>
        <dbReference type="ARBA" id="ARBA00022448"/>
    </source>
</evidence>
<dbReference type="GO" id="GO:0070069">
    <property type="term" value="C:cytochrome complex"/>
    <property type="evidence" value="ECO:0007669"/>
    <property type="project" value="TreeGrafter"/>
</dbReference>
<evidence type="ECO:0000313" key="13">
    <source>
        <dbReference type="EMBL" id="KRM74584.1"/>
    </source>
</evidence>
<comment type="caution">
    <text evidence="13">The sequence shown here is derived from an EMBL/GenBank/DDBJ whole genome shotgun (WGS) entry which is preliminary data.</text>
</comment>
<dbReference type="GO" id="GO:0019646">
    <property type="term" value="P:aerobic electron transport chain"/>
    <property type="evidence" value="ECO:0007669"/>
    <property type="project" value="TreeGrafter"/>
</dbReference>
<keyword evidence="4" id="KW-1003">Cell membrane</keyword>
<organism evidence="13 14">
    <name type="scientific">Secundilactobacillus collinoides DSM 20515 = JCM 1123</name>
    <dbReference type="NCBI Taxonomy" id="1423733"/>
    <lineage>
        <taxon>Bacteria</taxon>
        <taxon>Bacillati</taxon>
        <taxon>Bacillota</taxon>
        <taxon>Bacilli</taxon>
        <taxon>Lactobacillales</taxon>
        <taxon>Lactobacillaceae</taxon>
        <taxon>Secundilactobacillus</taxon>
    </lineage>
</organism>
<evidence type="ECO:0000256" key="2">
    <source>
        <dbReference type="ARBA" id="ARBA00007543"/>
    </source>
</evidence>
<dbReference type="PIRSF" id="PIRSF000267">
    <property type="entry name" value="Cyt_oxidse_sub2"/>
    <property type="match status" value="1"/>
</dbReference>
<evidence type="ECO:0000256" key="9">
    <source>
        <dbReference type="ARBA" id="ARBA00022989"/>
    </source>
</evidence>
<keyword evidence="9 12" id="KW-1133">Transmembrane helix</keyword>
<accession>A0A0R2B5D6</accession>
<feature type="transmembrane region" description="Helical" evidence="12">
    <location>
        <begin position="199"/>
        <end position="218"/>
    </location>
</feature>
<dbReference type="NCBIfam" id="TIGR00203">
    <property type="entry name" value="cydB"/>
    <property type="match status" value="1"/>
</dbReference>
<dbReference type="GO" id="GO:0046872">
    <property type="term" value="F:metal ion binding"/>
    <property type="evidence" value="ECO:0007669"/>
    <property type="project" value="UniProtKB-KW"/>
</dbReference>
<evidence type="ECO:0000256" key="4">
    <source>
        <dbReference type="ARBA" id="ARBA00022475"/>
    </source>
</evidence>
<dbReference type="PANTHER" id="PTHR43141">
    <property type="entry name" value="CYTOCHROME BD2 SUBUNIT II"/>
    <property type="match status" value="1"/>
</dbReference>
<feature type="transmembrane region" description="Helical" evidence="12">
    <location>
        <begin position="115"/>
        <end position="137"/>
    </location>
</feature>
<dbReference type="GO" id="GO:0016682">
    <property type="term" value="F:oxidoreductase activity, acting on diphenols and related substances as donors, oxygen as acceptor"/>
    <property type="evidence" value="ECO:0007669"/>
    <property type="project" value="TreeGrafter"/>
</dbReference>
<evidence type="ECO:0000256" key="6">
    <source>
        <dbReference type="ARBA" id="ARBA00022692"/>
    </source>
</evidence>
<sequence length="339" mass="38344">MTNLQLLWFLLIGVLFSGFFFLEGFDFGIGMAIRFFGKDQAERDTIIQTIGPHWDGNEVWLITAGGAMFASFPMWYASLFSGYYIVLFLILVALIFRGVSFEFRANMETARWRHFWEWAATIGSFCAAFLFGMMFTSMIQGVPMDAEGNVIGTFTTYVNWLSLVGGVAVTLMCFIHGLNFLQLKTIGSLRDRAQAWNKILYPLLIVGEVLFVVLLFIFTDFFKLKAASTWGILIVLVVLTLLAWWGVAGQHNWVAFLSSGLSLISIVVLIFNGIFPRVMIGANNVHSILIKNASSSPYTLHLMTILAFTLLPIVLIYFIWSYWVFYKRLKSPNKDVKAA</sequence>
<feature type="transmembrane region" description="Helical" evidence="12">
    <location>
        <begin position="6"/>
        <end position="37"/>
    </location>
</feature>
<dbReference type="PANTHER" id="PTHR43141:SF5">
    <property type="entry name" value="CYTOCHROME BD-I UBIQUINOL OXIDASE SUBUNIT 2"/>
    <property type="match status" value="1"/>
</dbReference>
<dbReference type="PATRIC" id="fig|1423733.4.peg.3371"/>
<gene>
    <name evidence="13" type="ORF">FC82_GL003244</name>
</gene>
<dbReference type="EMBL" id="AYYR01000074">
    <property type="protein sequence ID" value="KRM74584.1"/>
    <property type="molecule type" value="Genomic_DNA"/>
</dbReference>
<feature type="transmembrane region" description="Helical" evidence="12">
    <location>
        <begin position="157"/>
        <end position="178"/>
    </location>
</feature>
<feature type="transmembrane region" description="Helical" evidence="12">
    <location>
        <begin position="300"/>
        <end position="325"/>
    </location>
</feature>
<dbReference type="InterPro" id="IPR003317">
    <property type="entry name" value="Cyt-d_oxidase_su2"/>
</dbReference>
<dbReference type="Pfam" id="PF02322">
    <property type="entry name" value="Cyt_bd_oxida_II"/>
    <property type="match status" value="1"/>
</dbReference>
<comment type="similarity">
    <text evidence="2">Belongs to the cytochrome ubiquinol oxidase subunit 2 family.</text>
</comment>
<feature type="transmembrane region" description="Helical" evidence="12">
    <location>
        <begin position="230"/>
        <end position="247"/>
    </location>
</feature>
<dbReference type="Proteomes" id="UP000051845">
    <property type="component" value="Unassembled WGS sequence"/>
</dbReference>
<keyword evidence="10" id="KW-0408">Iron</keyword>
<keyword evidence="3" id="KW-0813">Transport</keyword>
<comment type="subcellular location">
    <subcellularLocation>
        <location evidence="1">Cell membrane</location>
        <topology evidence="1">Multi-pass membrane protein</topology>
    </subcellularLocation>
</comment>
<feature type="transmembrane region" description="Helical" evidence="12">
    <location>
        <begin position="254"/>
        <end position="280"/>
    </location>
</feature>
<keyword evidence="8" id="KW-0249">Electron transport</keyword>
<evidence type="ECO:0000256" key="12">
    <source>
        <dbReference type="SAM" id="Phobius"/>
    </source>
</evidence>
<reference evidence="13 14" key="1">
    <citation type="journal article" date="2015" name="Genome Announc.">
        <title>Expanding the biotechnology potential of lactobacilli through comparative genomics of 213 strains and associated genera.</title>
        <authorList>
            <person name="Sun Z."/>
            <person name="Harris H.M."/>
            <person name="McCann A."/>
            <person name="Guo C."/>
            <person name="Argimon S."/>
            <person name="Zhang W."/>
            <person name="Yang X."/>
            <person name="Jeffery I.B."/>
            <person name="Cooney J.C."/>
            <person name="Kagawa T.F."/>
            <person name="Liu W."/>
            <person name="Song Y."/>
            <person name="Salvetti E."/>
            <person name="Wrobel A."/>
            <person name="Rasinkangas P."/>
            <person name="Parkhill J."/>
            <person name="Rea M.C."/>
            <person name="O'Sullivan O."/>
            <person name="Ritari J."/>
            <person name="Douillard F.P."/>
            <person name="Paul Ross R."/>
            <person name="Yang R."/>
            <person name="Briner A.E."/>
            <person name="Felis G.E."/>
            <person name="de Vos W.M."/>
            <person name="Barrangou R."/>
            <person name="Klaenhammer T.R."/>
            <person name="Caufield P.W."/>
            <person name="Cui Y."/>
            <person name="Zhang H."/>
            <person name="O'Toole P.W."/>
        </authorList>
    </citation>
    <scope>NUCLEOTIDE SEQUENCE [LARGE SCALE GENOMIC DNA]</scope>
    <source>
        <strain evidence="13 14">DSM 20515</strain>
    </source>
</reference>
<keyword evidence="11 12" id="KW-0472">Membrane</keyword>
<name>A0A0R2B5D6_SECCO</name>
<dbReference type="GO" id="GO:0005886">
    <property type="term" value="C:plasma membrane"/>
    <property type="evidence" value="ECO:0007669"/>
    <property type="project" value="UniProtKB-SubCell"/>
</dbReference>
<evidence type="ECO:0000256" key="7">
    <source>
        <dbReference type="ARBA" id="ARBA00022723"/>
    </source>
</evidence>
<keyword evidence="6 12" id="KW-0812">Transmembrane</keyword>
<dbReference type="RefSeq" id="WP_056997123.1">
    <property type="nucleotide sequence ID" value="NZ_AYYR01000074.1"/>
</dbReference>
<dbReference type="STRING" id="33960.TY91_06595"/>
<evidence type="ECO:0000256" key="5">
    <source>
        <dbReference type="ARBA" id="ARBA00022617"/>
    </source>
</evidence>
<evidence type="ECO:0000256" key="11">
    <source>
        <dbReference type="ARBA" id="ARBA00023136"/>
    </source>
</evidence>
<evidence type="ECO:0000256" key="8">
    <source>
        <dbReference type="ARBA" id="ARBA00022982"/>
    </source>
</evidence>
<proteinExistence type="inferred from homology"/>
<dbReference type="GO" id="GO:0009055">
    <property type="term" value="F:electron transfer activity"/>
    <property type="evidence" value="ECO:0007669"/>
    <property type="project" value="TreeGrafter"/>
</dbReference>